<sequence>MHEQIGDVCQKFPTITFSINSKLGSMEQRLKLTPGKLFNHLKSGRALLRLLASMGIATLIIFFLTYSSYLNYWNKTIYRIQTVDFNILANLLPTKLSIILAKGDRQQIQSTLNSNYGLFGVIVTDCQISQVTCPNQKIIYTASGKYDSNWKRNLTVEKLDGHVFNILTSPPPMQPEWHYPNPRETSIQINKQEIRGKIIGRVYYLRNPPPSFLEDILKWLQDVGSSSSAVLVYNSIALASLITSFAIWFVIEFLFYRSNVSEQTALHYQQRMVEEREAAVAAREKWLEEKMQVEKYKDYFNAVKEVIDSDFVSVVNNLTQEISAVLYQMKVCVMDIIHDLKKAPLIENRDTQNVIDALKRMKEVLTEPKTQQDYEKLIQHLSEIDKTVETIIWSMGNLSGFVAEPELIDFSDEIHKFYTDLPPRIRDSYDVKFEIQTDRKLLIHCNPHHLRSIVKNALYNSCGALEKLKGKVEGQVVITCHEMEQQAAVTISDNGDGMPSKVLKNLYETEEVLNSKEGKGMGSGIVRAFLKLYGAQVKKANKKKPERGATVTFLFPLQSNIGEV</sequence>
<feature type="transmembrane region" description="Helical" evidence="9">
    <location>
        <begin position="230"/>
        <end position="251"/>
    </location>
</feature>
<evidence type="ECO:0000256" key="1">
    <source>
        <dbReference type="ARBA" id="ARBA00000085"/>
    </source>
</evidence>
<evidence type="ECO:0000313" key="12">
    <source>
        <dbReference type="Proteomes" id="UP000017396"/>
    </source>
</evidence>
<dbReference type="Gene3D" id="3.30.565.10">
    <property type="entry name" value="Histidine kinase-like ATPase, C-terminal domain"/>
    <property type="match status" value="1"/>
</dbReference>
<keyword evidence="7" id="KW-0067">ATP-binding</keyword>
<dbReference type="Pfam" id="PF02518">
    <property type="entry name" value="HATPase_c"/>
    <property type="match status" value="1"/>
</dbReference>
<dbReference type="InterPro" id="IPR005467">
    <property type="entry name" value="His_kinase_dom"/>
</dbReference>
<dbReference type="GO" id="GO:0005524">
    <property type="term" value="F:ATP binding"/>
    <property type="evidence" value="ECO:0007669"/>
    <property type="project" value="UniProtKB-KW"/>
</dbReference>
<keyword evidence="9" id="KW-0472">Membrane</keyword>
<dbReference type="PANTHER" id="PTHR43065">
    <property type="entry name" value="SENSOR HISTIDINE KINASE"/>
    <property type="match status" value="1"/>
</dbReference>
<dbReference type="CDD" id="cd00075">
    <property type="entry name" value="HATPase"/>
    <property type="match status" value="1"/>
</dbReference>
<evidence type="ECO:0000256" key="5">
    <source>
        <dbReference type="ARBA" id="ARBA00022741"/>
    </source>
</evidence>
<evidence type="ECO:0000256" key="2">
    <source>
        <dbReference type="ARBA" id="ARBA00012438"/>
    </source>
</evidence>
<dbReference type="InterPro" id="IPR003594">
    <property type="entry name" value="HATPase_dom"/>
</dbReference>
<keyword evidence="12" id="KW-1185">Reference proteome</keyword>
<organism evidence="11 12">
    <name type="scientific">Gloeobacter kilaueensis (strain ATCC BAA-2537 / CCAP 1431/1 / ULC 316 / JS1)</name>
    <dbReference type="NCBI Taxonomy" id="1183438"/>
    <lineage>
        <taxon>Bacteria</taxon>
        <taxon>Bacillati</taxon>
        <taxon>Cyanobacteriota</taxon>
        <taxon>Cyanophyceae</taxon>
        <taxon>Gloeobacterales</taxon>
        <taxon>Gloeobacteraceae</taxon>
        <taxon>Gloeobacter</taxon>
    </lineage>
</organism>
<dbReference type="PANTHER" id="PTHR43065:SF10">
    <property type="entry name" value="PEROXIDE STRESS-ACTIVATED HISTIDINE KINASE MAK3"/>
    <property type="match status" value="1"/>
</dbReference>
<evidence type="ECO:0000256" key="7">
    <source>
        <dbReference type="ARBA" id="ARBA00022840"/>
    </source>
</evidence>
<evidence type="ECO:0000256" key="9">
    <source>
        <dbReference type="SAM" id="Phobius"/>
    </source>
</evidence>
<dbReference type="SUPFAM" id="SSF55874">
    <property type="entry name" value="ATPase domain of HSP90 chaperone/DNA topoisomerase II/histidine kinase"/>
    <property type="match status" value="1"/>
</dbReference>
<comment type="catalytic activity">
    <reaction evidence="1">
        <text>ATP + protein L-histidine = ADP + protein N-phospho-L-histidine.</text>
        <dbReference type="EC" id="2.7.13.3"/>
    </reaction>
</comment>
<dbReference type="EC" id="2.7.13.3" evidence="2"/>
<evidence type="ECO:0000256" key="4">
    <source>
        <dbReference type="ARBA" id="ARBA00022679"/>
    </source>
</evidence>
<evidence type="ECO:0000256" key="3">
    <source>
        <dbReference type="ARBA" id="ARBA00022553"/>
    </source>
</evidence>
<accession>U5QJZ7</accession>
<evidence type="ECO:0000256" key="8">
    <source>
        <dbReference type="ARBA" id="ARBA00023012"/>
    </source>
</evidence>
<keyword evidence="9" id="KW-1133">Transmembrane helix</keyword>
<dbReference type="AlphaFoldDB" id="U5QJZ7"/>
<keyword evidence="3" id="KW-0597">Phosphoprotein</keyword>
<dbReference type="InterPro" id="IPR036890">
    <property type="entry name" value="HATPase_C_sf"/>
</dbReference>
<dbReference type="GO" id="GO:0004673">
    <property type="term" value="F:protein histidine kinase activity"/>
    <property type="evidence" value="ECO:0007669"/>
    <property type="project" value="UniProtKB-EC"/>
</dbReference>
<gene>
    <name evidence="11" type="ORF">GKIL_3005</name>
</gene>
<evidence type="ECO:0000259" key="10">
    <source>
        <dbReference type="PROSITE" id="PS50109"/>
    </source>
</evidence>
<proteinExistence type="predicted"/>
<dbReference type="InterPro" id="IPR004358">
    <property type="entry name" value="Sig_transdc_His_kin-like_C"/>
</dbReference>
<dbReference type="PROSITE" id="PS50109">
    <property type="entry name" value="HIS_KIN"/>
    <property type="match status" value="1"/>
</dbReference>
<feature type="domain" description="Histidine kinase" evidence="10">
    <location>
        <begin position="346"/>
        <end position="559"/>
    </location>
</feature>
<keyword evidence="4" id="KW-0808">Transferase</keyword>
<feature type="transmembrane region" description="Helical" evidence="9">
    <location>
        <begin position="46"/>
        <end position="66"/>
    </location>
</feature>
<evidence type="ECO:0000256" key="6">
    <source>
        <dbReference type="ARBA" id="ARBA00022777"/>
    </source>
</evidence>
<dbReference type="GO" id="GO:0000160">
    <property type="term" value="P:phosphorelay signal transduction system"/>
    <property type="evidence" value="ECO:0007669"/>
    <property type="project" value="UniProtKB-KW"/>
</dbReference>
<name>U5QJZ7_GLOK1</name>
<dbReference type="eggNOG" id="COG4191">
    <property type="taxonomic scope" value="Bacteria"/>
</dbReference>
<dbReference type="EMBL" id="CP003587">
    <property type="protein sequence ID" value="AGY59251.1"/>
    <property type="molecule type" value="Genomic_DNA"/>
</dbReference>
<evidence type="ECO:0000313" key="11">
    <source>
        <dbReference type="EMBL" id="AGY59251.1"/>
    </source>
</evidence>
<dbReference type="STRING" id="1183438.GKIL_3005"/>
<keyword evidence="6 11" id="KW-0418">Kinase</keyword>
<keyword evidence="9" id="KW-0812">Transmembrane</keyword>
<dbReference type="KEGG" id="glj:GKIL_3005"/>
<reference evidence="11 12" key="1">
    <citation type="journal article" date="2013" name="PLoS ONE">
        <title>Cultivation and Complete Genome Sequencing of Gloeobacter kilaueensis sp. nov., from a Lava Cave in Kilauea Caldera, Hawai'i.</title>
        <authorList>
            <person name="Saw J.H."/>
            <person name="Schatz M."/>
            <person name="Brown M.V."/>
            <person name="Kunkel D.D."/>
            <person name="Foster J.S."/>
            <person name="Shick H."/>
            <person name="Christensen S."/>
            <person name="Hou S."/>
            <person name="Wan X."/>
            <person name="Donachie S.P."/>
        </authorList>
    </citation>
    <scope>NUCLEOTIDE SEQUENCE [LARGE SCALE GENOMIC DNA]</scope>
    <source>
        <strain evidence="12">JS</strain>
    </source>
</reference>
<protein>
    <recommendedName>
        <fullName evidence="2">histidine kinase</fullName>
        <ecNumber evidence="2">2.7.13.3</ecNumber>
    </recommendedName>
</protein>
<dbReference type="PRINTS" id="PR00344">
    <property type="entry name" value="BCTRLSENSOR"/>
</dbReference>
<dbReference type="OrthoDB" id="5391229at2"/>
<dbReference type="SMART" id="SM00387">
    <property type="entry name" value="HATPase_c"/>
    <property type="match status" value="1"/>
</dbReference>
<keyword evidence="8" id="KW-0902">Two-component regulatory system</keyword>
<keyword evidence="5" id="KW-0547">Nucleotide-binding</keyword>
<dbReference type="Proteomes" id="UP000017396">
    <property type="component" value="Chromosome"/>
</dbReference>
<dbReference type="eggNOG" id="COG1196">
    <property type="taxonomic scope" value="Bacteria"/>
</dbReference>
<dbReference type="HOGENOM" id="CLU_482952_0_0_3"/>